<dbReference type="EMBL" id="ADBV01001548">
    <property type="protein sequence ID" value="EJW84598.1"/>
    <property type="molecule type" value="Genomic_DNA"/>
</dbReference>
<evidence type="ECO:0000256" key="1">
    <source>
        <dbReference type="SAM" id="MobiDB-lite"/>
    </source>
</evidence>
<comment type="caution">
    <text evidence="3">The sequence shown here is derived from an EMBL/GenBank/DDBJ whole genome shotgun (WGS) entry which is preliminary data.</text>
</comment>
<gene>
    <name evidence="3" type="ORF">WUBG_04489</name>
</gene>
<feature type="region of interest" description="Disordered" evidence="1">
    <location>
        <begin position="42"/>
        <end position="87"/>
    </location>
</feature>
<sequence>YGSEMYAQPKDIVLLIAGVIPLAIIVLMQCASGKRTKKINLSNTKSKVTQSSASSNKSVKESNKLQKNKLRRSVEESSRLSSQKKER</sequence>
<feature type="non-terminal residue" evidence="3">
    <location>
        <position position="1"/>
    </location>
</feature>
<protein>
    <submittedName>
        <fullName evidence="3">Uncharacterized protein</fullName>
    </submittedName>
</protein>
<evidence type="ECO:0000256" key="2">
    <source>
        <dbReference type="SAM" id="Phobius"/>
    </source>
</evidence>
<feature type="transmembrane region" description="Helical" evidence="2">
    <location>
        <begin position="12"/>
        <end position="31"/>
    </location>
</feature>
<keyword evidence="2" id="KW-0472">Membrane</keyword>
<accession>J9EQZ4</accession>
<evidence type="ECO:0000313" key="3">
    <source>
        <dbReference type="EMBL" id="EJW84598.1"/>
    </source>
</evidence>
<evidence type="ECO:0000313" key="4">
    <source>
        <dbReference type="Proteomes" id="UP000004810"/>
    </source>
</evidence>
<keyword evidence="2" id="KW-1133">Transmembrane helix</keyword>
<dbReference type="AlphaFoldDB" id="J9EQZ4"/>
<keyword evidence="2" id="KW-0812">Transmembrane</keyword>
<proteinExistence type="predicted"/>
<feature type="compositionally biased region" description="Basic and acidic residues" evidence="1">
    <location>
        <begin position="72"/>
        <end position="87"/>
    </location>
</feature>
<dbReference type="Proteomes" id="UP000004810">
    <property type="component" value="Unassembled WGS sequence"/>
</dbReference>
<name>J9EQZ4_WUCBA</name>
<organism evidence="3 4">
    <name type="scientific">Wuchereria bancrofti</name>
    <dbReference type="NCBI Taxonomy" id="6293"/>
    <lineage>
        <taxon>Eukaryota</taxon>
        <taxon>Metazoa</taxon>
        <taxon>Ecdysozoa</taxon>
        <taxon>Nematoda</taxon>
        <taxon>Chromadorea</taxon>
        <taxon>Rhabditida</taxon>
        <taxon>Spirurina</taxon>
        <taxon>Spiruromorpha</taxon>
        <taxon>Filarioidea</taxon>
        <taxon>Onchocercidae</taxon>
        <taxon>Wuchereria</taxon>
    </lineage>
</organism>
<reference evidence="4" key="1">
    <citation type="submission" date="2012-08" db="EMBL/GenBank/DDBJ databases">
        <title>The Genome Sequence of Wuchereria bancrofti.</title>
        <authorList>
            <person name="Nutman T.B."/>
            <person name="Fink D.L."/>
            <person name="Russ C."/>
            <person name="Young S."/>
            <person name="Zeng Q."/>
            <person name="Koehrsen M."/>
            <person name="Alvarado L."/>
            <person name="Berlin A."/>
            <person name="Chapman S.B."/>
            <person name="Chen Z."/>
            <person name="Freedman E."/>
            <person name="Gellesch M."/>
            <person name="Goldberg J."/>
            <person name="Griggs A."/>
            <person name="Gujja S."/>
            <person name="Heilman E.R."/>
            <person name="Heiman D."/>
            <person name="Hepburn T."/>
            <person name="Howarth C."/>
            <person name="Jen D."/>
            <person name="Larson L."/>
            <person name="Lewis B."/>
            <person name="Mehta T."/>
            <person name="Park D."/>
            <person name="Pearson M."/>
            <person name="Roberts A."/>
            <person name="Saif S."/>
            <person name="Shea T."/>
            <person name="Shenoy N."/>
            <person name="Sisk P."/>
            <person name="Stolte C."/>
            <person name="Sykes S."/>
            <person name="Walk T."/>
            <person name="White J."/>
            <person name="Yandava C."/>
            <person name="Haas B."/>
            <person name="Henn M.R."/>
            <person name="Nusbaum C."/>
            <person name="Birren B."/>
        </authorList>
    </citation>
    <scope>NUCLEOTIDE SEQUENCE [LARGE SCALE GENOMIC DNA]</scope>
    <source>
        <strain evidence="4">NA</strain>
    </source>
</reference>
<feature type="compositionally biased region" description="Low complexity" evidence="1">
    <location>
        <begin position="44"/>
        <end position="57"/>
    </location>
</feature>